<accession>A0A8J6N7Q4</accession>
<dbReference type="PROSITE" id="PS01016">
    <property type="entry name" value="GLYCOPROTEASE"/>
    <property type="match status" value="1"/>
</dbReference>
<proteinExistence type="inferred from homology"/>
<dbReference type="EC" id="2.3.1.234" evidence="8"/>
<dbReference type="FunFam" id="3.30.420.40:FF:000040">
    <property type="entry name" value="tRNA N6-adenosine threonylcarbamoyltransferase"/>
    <property type="match status" value="1"/>
</dbReference>
<gene>
    <name evidence="8 10" type="primary">tsaD</name>
    <name evidence="10" type="ORF">H8E80_05660</name>
</gene>
<name>A0A8J6N7Q4_9BACT</name>
<keyword evidence="4 8" id="KW-0479">Metal-binding</keyword>
<dbReference type="InterPro" id="IPR000905">
    <property type="entry name" value="Gcp-like_dom"/>
</dbReference>
<comment type="caution">
    <text evidence="10">The sequence shown here is derived from an EMBL/GenBank/DDBJ whole genome shotgun (WGS) entry which is preliminary data.</text>
</comment>
<keyword evidence="1 8" id="KW-0963">Cytoplasm</keyword>
<dbReference type="EMBL" id="JACNLL010000054">
    <property type="protein sequence ID" value="MBC8199517.1"/>
    <property type="molecule type" value="Genomic_DNA"/>
</dbReference>
<dbReference type="Proteomes" id="UP000603545">
    <property type="component" value="Unassembled WGS sequence"/>
</dbReference>
<feature type="binding site" evidence="8">
    <location>
        <position position="111"/>
    </location>
    <ligand>
        <name>Fe cation</name>
        <dbReference type="ChEBI" id="CHEBI:24875"/>
    </ligand>
</feature>
<comment type="cofactor">
    <cofactor evidence="8">
        <name>Fe(2+)</name>
        <dbReference type="ChEBI" id="CHEBI:29033"/>
    </cofactor>
    <text evidence="8">Binds 1 Fe(2+) ion per subunit.</text>
</comment>
<dbReference type="GO" id="GO:0005506">
    <property type="term" value="F:iron ion binding"/>
    <property type="evidence" value="ECO:0007669"/>
    <property type="project" value="UniProtKB-UniRule"/>
</dbReference>
<keyword evidence="5 8" id="KW-0408">Iron</keyword>
<evidence type="ECO:0000313" key="10">
    <source>
        <dbReference type="EMBL" id="MBC8199517.1"/>
    </source>
</evidence>
<keyword evidence="2 8" id="KW-0808">Transferase</keyword>
<dbReference type="AlphaFoldDB" id="A0A8J6N7Q4"/>
<dbReference type="InterPro" id="IPR017860">
    <property type="entry name" value="Peptidase_M22_CS"/>
</dbReference>
<comment type="similarity">
    <text evidence="8">Belongs to the KAE1 / TsaD family.</text>
</comment>
<feature type="binding site" evidence="8">
    <location>
        <position position="180"/>
    </location>
    <ligand>
        <name>substrate</name>
    </ligand>
</feature>
<dbReference type="SUPFAM" id="SSF53067">
    <property type="entry name" value="Actin-like ATPase domain"/>
    <property type="match status" value="2"/>
</dbReference>
<sequence>MIILGIETSCDETAAAVVVDGNKTLSSVVSSQVDIHHPYGGVVPELASRKHIEAIVPVVDEAISESGISLKQLDGIAVTQGPGLIGSLLVGFSFAKAYAFALDIPWVGVNHLDGHINSVFLEPDPPPFPFVALLASGGHTNIAHVVSHTEIELMGQTRDDAAGEAFDKVAKLLGLGYPGGIVIERLAKDGDPRKIDFPRTYLDKSEFDFSFSGIKTAVSRYVKIHEDSYKQQIPDITAGFQESIVDVLSYKVLRAATEKGCEHIALVGGVAANSRLRERIKHDAGEKGITAHIPSLHLCGDNAAMIAVIGYHYLKDKKVSGMSDDVFSRTKTSTPSILSI</sequence>
<keyword evidence="3 8" id="KW-0819">tRNA processing</keyword>
<dbReference type="NCBIfam" id="TIGR03723">
    <property type="entry name" value="T6A_TsaD_YgjD"/>
    <property type="match status" value="1"/>
</dbReference>
<dbReference type="InterPro" id="IPR043129">
    <property type="entry name" value="ATPase_NBD"/>
</dbReference>
<dbReference type="PANTHER" id="PTHR11735">
    <property type="entry name" value="TRNA N6-ADENOSINE THREONYLCARBAMOYLTRANSFERASE"/>
    <property type="match status" value="1"/>
</dbReference>
<organism evidence="10 11">
    <name type="scientific">Candidatus Desulfaltia bathyphila</name>
    <dbReference type="NCBI Taxonomy" id="2841697"/>
    <lineage>
        <taxon>Bacteria</taxon>
        <taxon>Pseudomonadati</taxon>
        <taxon>Thermodesulfobacteriota</taxon>
        <taxon>Desulfobacteria</taxon>
        <taxon>Desulfobacterales</taxon>
        <taxon>Desulfobacterales incertae sedis</taxon>
        <taxon>Candidatus Desulfaltia</taxon>
    </lineage>
</organism>
<keyword evidence="6 8" id="KW-0012">Acyltransferase</keyword>
<evidence type="ECO:0000256" key="3">
    <source>
        <dbReference type="ARBA" id="ARBA00022694"/>
    </source>
</evidence>
<evidence type="ECO:0000256" key="1">
    <source>
        <dbReference type="ARBA" id="ARBA00022490"/>
    </source>
</evidence>
<evidence type="ECO:0000256" key="5">
    <source>
        <dbReference type="ARBA" id="ARBA00023004"/>
    </source>
</evidence>
<comment type="subcellular location">
    <subcellularLocation>
        <location evidence="8">Cytoplasm</location>
    </subcellularLocation>
</comment>
<dbReference type="GO" id="GO:0002949">
    <property type="term" value="P:tRNA threonylcarbamoyladenosine modification"/>
    <property type="evidence" value="ECO:0007669"/>
    <property type="project" value="UniProtKB-UniRule"/>
</dbReference>
<comment type="function">
    <text evidence="8">Required for the formation of a threonylcarbamoyl group on adenosine at position 37 (t(6)A37) in tRNAs that read codons beginning with adenine. Is involved in the transfer of the threonylcarbamoyl moiety of threonylcarbamoyl-AMP (TC-AMP) to the N6 group of A37, together with TsaE and TsaB. TsaD likely plays a direct catalytic role in this reaction.</text>
</comment>
<reference evidence="10 11" key="1">
    <citation type="submission" date="2020-08" db="EMBL/GenBank/DDBJ databases">
        <title>Bridging the membrane lipid divide: bacteria of the FCB group superphylum have the potential to synthesize archaeal ether lipids.</title>
        <authorList>
            <person name="Villanueva L."/>
            <person name="Von Meijenfeldt F.A.B."/>
            <person name="Westbye A.B."/>
            <person name="Yadav S."/>
            <person name="Hopmans E.C."/>
            <person name="Dutilh B.E."/>
            <person name="Sinninghe Damste J.S."/>
        </authorList>
    </citation>
    <scope>NUCLEOTIDE SEQUENCE [LARGE SCALE GENOMIC DNA]</scope>
    <source>
        <strain evidence="10">NIOZ-UU82</strain>
    </source>
</reference>
<feature type="binding site" evidence="8">
    <location>
        <position position="273"/>
    </location>
    <ligand>
        <name>substrate</name>
    </ligand>
</feature>
<evidence type="ECO:0000256" key="2">
    <source>
        <dbReference type="ARBA" id="ARBA00022679"/>
    </source>
</evidence>
<feature type="binding site" evidence="8">
    <location>
        <position position="184"/>
    </location>
    <ligand>
        <name>substrate</name>
    </ligand>
</feature>
<protein>
    <recommendedName>
        <fullName evidence="8">tRNA N6-adenosine threonylcarbamoyltransferase</fullName>
        <ecNumber evidence="8">2.3.1.234</ecNumber>
    </recommendedName>
    <alternativeName>
        <fullName evidence="8">N6-L-threonylcarbamoyladenine synthase</fullName>
        <shortName evidence="8">t(6)A synthase</shortName>
    </alternativeName>
    <alternativeName>
        <fullName evidence="8">t(6)A37 threonylcarbamoyladenosine biosynthesis protein TsaD</fullName>
    </alternativeName>
    <alternativeName>
        <fullName evidence="8">tRNA threonylcarbamoyladenosine biosynthesis protein TsaD</fullName>
    </alternativeName>
</protein>
<dbReference type="HAMAP" id="MF_01445">
    <property type="entry name" value="TsaD"/>
    <property type="match status" value="1"/>
</dbReference>
<feature type="binding site" evidence="8">
    <location>
        <begin position="134"/>
        <end position="138"/>
    </location>
    <ligand>
        <name>substrate</name>
    </ligand>
</feature>
<evidence type="ECO:0000256" key="7">
    <source>
        <dbReference type="ARBA" id="ARBA00048117"/>
    </source>
</evidence>
<evidence type="ECO:0000313" key="11">
    <source>
        <dbReference type="Proteomes" id="UP000603545"/>
    </source>
</evidence>
<feature type="binding site" evidence="8">
    <location>
        <position position="115"/>
    </location>
    <ligand>
        <name>Fe cation</name>
        <dbReference type="ChEBI" id="CHEBI:24875"/>
    </ligand>
</feature>
<dbReference type="PANTHER" id="PTHR11735:SF6">
    <property type="entry name" value="TRNA N6-ADENOSINE THREONYLCARBAMOYLTRANSFERASE, MITOCHONDRIAL"/>
    <property type="match status" value="1"/>
</dbReference>
<dbReference type="Pfam" id="PF00814">
    <property type="entry name" value="TsaD"/>
    <property type="match status" value="1"/>
</dbReference>
<comment type="catalytic activity">
    <reaction evidence="7 8">
        <text>L-threonylcarbamoyladenylate + adenosine(37) in tRNA = N(6)-L-threonylcarbamoyladenosine(37) in tRNA + AMP + H(+)</text>
        <dbReference type="Rhea" id="RHEA:37059"/>
        <dbReference type="Rhea" id="RHEA-COMP:10162"/>
        <dbReference type="Rhea" id="RHEA-COMP:10163"/>
        <dbReference type="ChEBI" id="CHEBI:15378"/>
        <dbReference type="ChEBI" id="CHEBI:73682"/>
        <dbReference type="ChEBI" id="CHEBI:74411"/>
        <dbReference type="ChEBI" id="CHEBI:74418"/>
        <dbReference type="ChEBI" id="CHEBI:456215"/>
        <dbReference type="EC" id="2.3.1.234"/>
    </reaction>
</comment>
<dbReference type="Gene3D" id="3.30.420.40">
    <property type="match status" value="2"/>
</dbReference>
<evidence type="ECO:0000256" key="4">
    <source>
        <dbReference type="ARBA" id="ARBA00022723"/>
    </source>
</evidence>
<evidence type="ECO:0000256" key="8">
    <source>
        <dbReference type="HAMAP-Rule" id="MF_01445"/>
    </source>
</evidence>
<dbReference type="NCBIfam" id="TIGR00329">
    <property type="entry name" value="gcp_kae1"/>
    <property type="match status" value="1"/>
</dbReference>
<feature type="domain" description="Gcp-like" evidence="9">
    <location>
        <begin position="24"/>
        <end position="307"/>
    </location>
</feature>
<dbReference type="GO" id="GO:0005737">
    <property type="term" value="C:cytoplasm"/>
    <property type="evidence" value="ECO:0007669"/>
    <property type="project" value="UniProtKB-SubCell"/>
</dbReference>
<dbReference type="PRINTS" id="PR00789">
    <property type="entry name" value="OSIALOPTASE"/>
</dbReference>
<dbReference type="InterPro" id="IPR017861">
    <property type="entry name" value="KAE1/TsaD"/>
</dbReference>
<dbReference type="InterPro" id="IPR022450">
    <property type="entry name" value="TsaD"/>
</dbReference>
<feature type="binding site" evidence="8">
    <location>
        <position position="167"/>
    </location>
    <ligand>
        <name>substrate</name>
    </ligand>
</feature>
<dbReference type="GO" id="GO:0061711">
    <property type="term" value="F:tRNA N(6)-L-threonylcarbamoyladenine synthase activity"/>
    <property type="evidence" value="ECO:0007669"/>
    <property type="project" value="UniProtKB-EC"/>
</dbReference>
<dbReference type="CDD" id="cd24133">
    <property type="entry name" value="ASKHA_NBD_TsaD_bac"/>
    <property type="match status" value="1"/>
</dbReference>
<evidence type="ECO:0000259" key="9">
    <source>
        <dbReference type="Pfam" id="PF00814"/>
    </source>
</evidence>
<feature type="binding site" evidence="8">
    <location>
        <position position="301"/>
    </location>
    <ligand>
        <name>Fe cation</name>
        <dbReference type="ChEBI" id="CHEBI:24875"/>
    </ligand>
</feature>
<evidence type="ECO:0000256" key="6">
    <source>
        <dbReference type="ARBA" id="ARBA00023315"/>
    </source>
</evidence>